<dbReference type="PRINTS" id="PR00038">
    <property type="entry name" value="HTHLUXR"/>
</dbReference>
<feature type="region of interest" description="Disordered" evidence="3">
    <location>
        <begin position="351"/>
        <end position="373"/>
    </location>
</feature>
<keyword evidence="6" id="KW-1185">Reference proteome</keyword>
<dbReference type="RefSeq" id="WP_203777340.1">
    <property type="nucleotide sequence ID" value="NZ_BAAABO010000009.1"/>
</dbReference>
<dbReference type="Pfam" id="PF13191">
    <property type="entry name" value="AAA_16"/>
    <property type="match status" value="1"/>
</dbReference>
<sequence>MNRRAPAAPVLRGRDTVLSALDAGVAAALNGRGATLLIEGHCGSGKTRMLHEARCRAERAGMRALFGEALDGQHALPFAPLLAATVGSVPPIGDPDAVRALGASTDLRFWVVHDLRAALASAASRAPLAVLLDDLNRADDGTLMALRALTAGLRHVGVLWVLSFCHGRDGGPAVREALSRLEEEGARRLHLAPLHTHETAAIVEDFAGAPGDPGLRALAEQAVGNPSVLLELLRGLREENRLEVGNGRATVRGGPLPRRLLEVFAERLGRLGAEARRLVPVAATLPRRFTVAELAGMLERRAADLVGPIEETVRAELLISDGGHLRFRHDLLRQAARESLPAPVRQALEAEAASAGRREIATSPPRNSRPASRDARLAYDLWTAGDVEPAAAEARQVLDRAGDDQARGFALLTLAGVAVSRGAGAEAALRLDELRNHDHADAGQSLRKAHIANLLHCLGRTDEAAEVLAAAQRGACRDGDGPLISLCAQISGMLSLAAGRLDDARCRAESMALPVDETGGNDLAGVIQMITYAGLATYTGEAGPRHAARALARRAQSIDRPVSRRWAARVLAELTARDEPFEAIRLLDDDPLLPAALPTPADQHFLAFAARLAAETRDRGLADRARAAATTLIADGTAPPVFAGVSAYVLGVVDHDLDRLRSAARTLQGVRPLLHAAACEQIGGMLARRGRLSSATTQWNLAMETYAVCDATAAVRRLAERLRVSTRSSRPVAGWAALTEMERKVVRVVAGGATNREAALKLFLSPHTISTHLRRAFVKLDINSRVQLANRLHDIGG</sequence>
<dbReference type="PROSITE" id="PS50043">
    <property type="entry name" value="HTH_LUXR_2"/>
    <property type="match status" value="1"/>
</dbReference>
<dbReference type="Pfam" id="PF00196">
    <property type="entry name" value="GerE"/>
    <property type="match status" value="1"/>
</dbReference>
<dbReference type="SUPFAM" id="SSF46894">
    <property type="entry name" value="C-terminal effector domain of the bipartite response regulators"/>
    <property type="match status" value="1"/>
</dbReference>
<accession>A0ABQ3YJR7</accession>
<dbReference type="PANTHER" id="PTHR16305">
    <property type="entry name" value="TESTICULAR SOLUBLE ADENYLYL CYCLASE"/>
    <property type="match status" value="1"/>
</dbReference>
<dbReference type="EMBL" id="BOMI01000188">
    <property type="protein sequence ID" value="GID80232.1"/>
    <property type="molecule type" value="Genomic_DNA"/>
</dbReference>
<dbReference type="InterPro" id="IPR016032">
    <property type="entry name" value="Sig_transdc_resp-reg_C-effctor"/>
</dbReference>
<name>A0ABQ3YJR7_9ACTN</name>
<protein>
    <submittedName>
        <fullName evidence="5">Helix-turn-helix transcriptional regulator</fullName>
    </submittedName>
</protein>
<evidence type="ECO:0000256" key="3">
    <source>
        <dbReference type="SAM" id="MobiDB-lite"/>
    </source>
</evidence>
<feature type="domain" description="HTH luxR-type" evidence="4">
    <location>
        <begin position="731"/>
        <end position="796"/>
    </location>
</feature>
<dbReference type="SUPFAM" id="SSF52540">
    <property type="entry name" value="P-loop containing nucleoside triphosphate hydrolases"/>
    <property type="match status" value="1"/>
</dbReference>
<dbReference type="PANTHER" id="PTHR16305:SF35">
    <property type="entry name" value="TRANSCRIPTIONAL ACTIVATOR DOMAIN"/>
    <property type="match status" value="1"/>
</dbReference>
<dbReference type="Proteomes" id="UP000609879">
    <property type="component" value="Unassembled WGS sequence"/>
</dbReference>
<dbReference type="InterPro" id="IPR000792">
    <property type="entry name" value="Tscrpt_reg_LuxR_C"/>
</dbReference>
<evidence type="ECO:0000313" key="5">
    <source>
        <dbReference type="EMBL" id="GID80232.1"/>
    </source>
</evidence>
<evidence type="ECO:0000313" key="6">
    <source>
        <dbReference type="Proteomes" id="UP000609879"/>
    </source>
</evidence>
<keyword evidence="1" id="KW-0547">Nucleotide-binding</keyword>
<evidence type="ECO:0000259" key="4">
    <source>
        <dbReference type="PROSITE" id="PS50043"/>
    </source>
</evidence>
<evidence type="ECO:0000256" key="2">
    <source>
        <dbReference type="ARBA" id="ARBA00022840"/>
    </source>
</evidence>
<dbReference type="InterPro" id="IPR041664">
    <property type="entry name" value="AAA_16"/>
</dbReference>
<dbReference type="Gene3D" id="1.10.10.10">
    <property type="entry name" value="Winged helix-like DNA-binding domain superfamily/Winged helix DNA-binding domain"/>
    <property type="match status" value="1"/>
</dbReference>
<reference evidence="5 6" key="1">
    <citation type="submission" date="2021-01" db="EMBL/GenBank/DDBJ databases">
        <title>Whole genome shotgun sequence of Actinoplanes deccanensis NBRC 13994.</title>
        <authorList>
            <person name="Komaki H."/>
            <person name="Tamura T."/>
        </authorList>
    </citation>
    <scope>NUCLEOTIDE SEQUENCE [LARGE SCALE GENOMIC DNA]</scope>
    <source>
        <strain evidence="5 6">NBRC 13994</strain>
    </source>
</reference>
<keyword evidence="2" id="KW-0067">ATP-binding</keyword>
<gene>
    <name evidence="5" type="ORF">Ade02nite_88730</name>
</gene>
<proteinExistence type="predicted"/>
<evidence type="ECO:0000256" key="1">
    <source>
        <dbReference type="ARBA" id="ARBA00022741"/>
    </source>
</evidence>
<comment type="caution">
    <text evidence="5">The sequence shown here is derived from an EMBL/GenBank/DDBJ whole genome shotgun (WGS) entry which is preliminary data.</text>
</comment>
<dbReference type="CDD" id="cd06170">
    <property type="entry name" value="LuxR_C_like"/>
    <property type="match status" value="1"/>
</dbReference>
<organism evidence="5 6">
    <name type="scientific">Paractinoplanes deccanensis</name>
    <dbReference type="NCBI Taxonomy" id="113561"/>
    <lineage>
        <taxon>Bacteria</taxon>
        <taxon>Bacillati</taxon>
        <taxon>Actinomycetota</taxon>
        <taxon>Actinomycetes</taxon>
        <taxon>Micromonosporales</taxon>
        <taxon>Micromonosporaceae</taxon>
        <taxon>Paractinoplanes</taxon>
    </lineage>
</organism>
<dbReference type="InterPro" id="IPR027417">
    <property type="entry name" value="P-loop_NTPase"/>
</dbReference>
<dbReference type="InterPro" id="IPR036388">
    <property type="entry name" value="WH-like_DNA-bd_sf"/>
</dbReference>
<dbReference type="SMART" id="SM00421">
    <property type="entry name" value="HTH_LUXR"/>
    <property type="match status" value="1"/>
</dbReference>